<dbReference type="AlphaFoldDB" id="A0A0S4LH15"/>
<dbReference type="OrthoDB" id="9802434at2"/>
<accession>A0A0S4LH15</accession>
<gene>
    <name evidence="1" type="ORF">COMA2_20481</name>
</gene>
<evidence type="ECO:0000313" key="1">
    <source>
        <dbReference type="EMBL" id="CUS35856.1"/>
    </source>
</evidence>
<reference evidence="2" key="1">
    <citation type="submission" date="2015-10" db="EMBL/GenBank/DDBJ databases">
        <authorList>
            <person name="Luecker S."/>
            <person name="Luecker S."/>
        </authorList>
    </citation>
    <scope>NUCLEOTIDE SEQUENCE [LARGE SCALE GENOMIC DNA]</scope>
</reference>
<sequence>MSTTPAPPLLKLLPAYLGVASLDEALCHPRIARILWLEILVNDSIEWTALRQPLVREAYETACRWHTRYRTLVSGLVSRAPLPEDHGPIDERLHRQLAEALEFAHAHA</sequence>
<protein>
    <submittedName>
        <fullName evidence="1">Uncharacterized protein</fullName>
    </submittedName>
</protein>
<dbReference type="Proteomes" id="UP000198736">
    <property type="component" value="Unassembled WGS sequence"/>
</dbReference>
<evidence type="ECO:0000313" key="2">
    <source>
        <dbReference type="Proteomes" id="UP000198736"/>
    </source>
</evidence>
<keyword evidence="2" id="KW-1185">Reference proteome</keyword>
<organism evidence="1 2">
    <name type="scientific">Candidatus Nitrospira nitrificans</name>
    <dbReference type="NCBI Taxonomy" id="1742973"/>
    <lineage>
        <taxon>Bacteria</taxon>
        <taxon>Pseudomonadati</taxon>
        <taxon>Nitrospirota</taxon>
        <taxon>Nitrospiria</taxon>
        <taxon>Nitrospirales</taxon>
        <taxon>Nitrospiraceae</taxon>
        <taxon>Nitrospira</taxon>
    </lineage>
</organism>
<name>A0A0S4LH15_9BACT</name>
<dbReference type="EMBL" id="CZPZ01000012">
    <property type="protein sequence ID" value="CUS35856.1"/>
    <property type="molecule type" value="Genomic_DNA"/>
</dbReference>
<dbReference type="RefSeq" id="WP_090897289.1">
    <property type="nucleotide sequence ID" value="NZ_CZPZ01000012.1"/>
</dbReference>
<dbReference type="STRING" id="1742973.COMA2_20481"/>
<proteinExistence type="predicted"/>